<protein>
    <submittedName>
        <fullName evidence="2">Class I SAM-dependent methyltransferase</fullName>
    </submittedName>
</protein>
<evidence type="ECO:0000313" key="3">
    <source>
        <dbReference type="Proteomes" id="UP000078227"/>
    </source>
</evidence>
<dbReference type="PANTHER" id="PTHR12843:SF5">
    <property type="entry name" value="EEF1A LYSINE METHYLTRANSFERASE 2"/>
    <property type="match status" value="1"/>
</dbReference>
<feature type="domain" description="Methyltransferase" evidence="1">
    <location>
        <begin position="51"/>
        <end position="147"/>
    </location>
</feature>
<dbReference type="EMBL" id="CP014007">
    <property type="protein sequence ID" value="ANI84731.1"/>
    <property type="molecule type" value="Genomic_DNA"/>
</dbReference>
<dbReference type="InterPro" id="IPR029063">
    <property type="entry name" value="SAM-dependent_MTases_sf"/>
</dbReference>
<dbReference type="RefSeq" id="WP_064568610.1">
    <property type="nucleotide sequence ID" value="NZ_CP014007.2"/>
</dbReference>
<evidence type="ECO:0000313" key="2">
    <source>
        <dbReference type="EMBL" id="ANI84731.1"/>
    </source>
</evidence>
<keyword evidence="2" id="KW-0489">Methyltransferase</keyword>
<dbReference type="GO" id="GO:0032259">
    <property type="term" value="P:methylation"/>
    <property type="evidence" value="ECO:0007669"/>
    <property type="project" value="UniProtKB-KW"/>
</dbReference>
<organism evidence="2 3">
    <name type="scientific">Kosakonia oryzae</name>
    <dbReference type="NCBI Taxonomy" id="497725"/>
    <lineage>
        <taxon>Bacteria</taxon>
        <taxon>Pseudomonadati</taxon>
        <taxon>Pseudomonadota</taxon>
        <taxon>Gammaproteobacteria</taxon>
        <taxon>Enterobacterales</taxon>
        <taxon>Enterobacteriaceae</taxon>
        <taxon>Kosakonia</taxon>
    </lineage>
</organism>
<dbReference type="PANTHER" id="PTHR12843">
    <property type="entry name" value="PROTEIN-LYSINE N-METHYLTRANSFERASE METTL10"/>
    <property type="match status" value="1"/>
</dbReference>
<dbReference type="Gene3D" id="3.40.50.150">
    <property type="entry name" value="Vaccinia Virus protein VP39"/>
    <property type="match status" value="1"/>
</dbReference>
<dbReference type="Proteomes" id="UP000078227">
    <property type="component" value="Chromosome"/>
</dbReference>
<name>A0ABM6C285_9ENTR</name>
<dbReference type="CDD" id="cd02440">
    <property type="entry name" value="AdoMet_MTases"/>
    <property type="match status" value="1"/>
</dbReference>
<dbReference type="GO" id="GO:0008168">
    <property type="term" value="F:methyltransferase activity"/>
    <property type="evidence" value="ECO:0007669"/>
    <property type="project" value="UniProtKB-KW"/>
</dbReference>
<keyword evidence="2" id="KW-0808">Transferase</keyword>
<dbReference type="InterPro" id="IPR041698">
    <property type="entry name" value="Methyltransf_25"/>
</dbReference>
<keyword evidence="3" id="KW-1185">Reference proteome</keyword>
<evidence type="ECO:0000259" key="1">
    <source>
        <dbReference type="Pfam" id="PF13649"/>
    </source>
</evidence>
<sequence>MNPYEEQYRKLMANGAVAWAGKGFIRAKQQQEKTLSWLHAQGYLPPSGAPVLEMGCGNGAMAAQSLAERGYSVWGVDLSETAIGWAEERFRQAGLCAHFFVGNVCHITQCQDSMFALIVDGSCLHCLIDDARRLFFAEVRRLLKPAGRMVISSMCGIPQYAEDITAYDPVRHHLLKAGQPWRTLKPLSDLIHEIQEEQLNVLAARVNHNAWWDHATLVCSVHSSSADAQA</sequence>
<reference evidence="2 3" key="1">
    <citation type="submission" date="2021-03" db="EMBL/GenBank/DDBJ databases">
        <authorList>
            <person name="Li Y."/>
            <person name="Li S."/>
            <person name="Chen M."/>
            <person name="Peng G."/>
            <person name="Tan Z."/>
            <person name="An Q."/>
        </authorList>
    </citation>
    <scope>NUCLEOTIDE SEQUENCE [LARGE SCALE GENOMIC DNA]</scope>
    <source>
        <strain evidence="2 3">Ola 51</strain>
    </source>
</reference>
<gene>
    <name evidence="2" type="ORF">AWR26_22200</name>
</gene>
<accession>A0ABM6C285</accession>
<dbReference type="Pfam" id="PF13649">
    <property type="entry name" value="Methyltransf_25"/>
    <property type="match status" value="1"/>
</dbReference>
<proteinExistence type="predicted"/>
<dbReference type="SUPFAM" id="SSF53335">
    <property type="entry name" value="S-adenosyl-L-methionine-dependent methyltransferases"/>
    <property type="match status" value="1"/>
</dbReference>